<reference evidence="2 3" key="1">
    <citation type="journal article" date="2018" name="Sci. Rep.">
        <title>Raphidocelis subcapitata (=Pseudokirchneriella subcapitata) provides an insight into genome evolution and environmental adaptations in the Sphaeropleales.</title>
        <authorList>
            <person name="Suzuki S."/>
            <person name="Yamaguchi H."/>
            <person name="Nakajima N."/>
            <person name="Kawachi M."/>
        </authorList>
    </citation>
    <scope>NUCLEOTIDE SEQUENCE [LARGE SCALE GENOMIC DNA]</scope>
    <source>
        <strain evidence="2 3">NIES-35</strain>
    </source>
</reference>
<dbReference type="Pfam" id="PF08240">
    <property type="entry name" value="ADH_N"/>
    <property type="match status" value="1"/>
</dbReference>
<evidence type="ECO:0000313" key="2">
    <source>
        <dbReference type="EMBL" id="GBF97766.1"/>
    </source>
</evidence>
<dbReference type="PANTHER" id="PTHR43677">
    <property type="entry name" value="SHORT-CHAIN DEHYDROGENASE/REDUCTASE"/>
    <property type="match status" value="1"/>
</dbReference>
<accession>A0A2V0PD46</accession>
<dbReference type="InterPro" id="IPR036291">
    <property type="entry name" value="NAD(P)-bd_dom_sf"/>
</dbReference>
<dbReference type="GO" id="GO:0008270">
    <property type="term" value="F:zinc ion binding"/>
    <property type="evidence" value="ECO:0007669"/>
    <property type="project" value="InterPro"/>
</dbReference>
<dbReference type="Proteomes" id="UP000247498">
    <property type="component" value="Unassembled WGS sequence"/>
</dbReference>
<dbReference type="InterPro" id="IPR020843">
    <property type="entry name" value="ER"/>
</dbReference>
<proteinExistence type="predicted"/>
<name>A0A2V0PD46_9CHLO</name>
<sequence length="350" mass="35300">MRAVACEALGDPTKPLGAGVLALRTGEPVPALPSEDHIRIRVAAASLNYPDALQIQGSYQDKPQLPFLLGKEAAGVVTAVGSRVRGFKVGDAAAGVGDGGAFAEEWCVHQGSAWRVPDGLDPQLAAALPIAYGTADLALRARGRLEAGQTLLVLGASGGVGTAAVQIGKLVGARVVAVTSGAAKADYLRGLGADAVVDAAAAPKGTPLHKLIRAAAPKGVNVVFDPVGGPLLPEALKTLAWGAQYLVIGFVAGIPKVPANLLLVKNTTVHGVFWGSYMQRAPKVLRASMDQVFAWAASGQLRVPVSARVGLEGVPGAMAALLGRGVMGKVLIVPGGGGGDAAAAGVRARL</sequence>
<dbReference type="SMART" id="SM00829">
    <property type="entry name" value="PKS_ER"/>
    <property type="match status" value="1"/>
</dbReference>
<evidence type="ECO:0000259" key="1">
    <source>
        <dbReference type="SMART" id="SM00829"/>
    </source>
</evidence>
<dbReference type="OrthoDB" id="10257049at2759"/>
<dbReference type="STRING" id="307507.A0A2V0PD46"/>
<comment type="caution">
    <text evidence="2">The sequence shown here is derived from an EMBL/GenBank/DDBJ whole genome shotgun (WGS) entry which is preliminary data.</text>
</comment>
<dbReference type="PROSITE" id="PS01162">
    <property type="entry name" value="QOR_ZETA_CRYSTAL"/>
    <property type="match status" value="1"/>
</dbReference>
<dbReference type="InterPro" id="IPR051397">
    <property type="entry name" value="Zn-ADH-like_protein"/>
</dbReference>
<dbReference type="InParanoid" id="A0A2V0PD46"/>
<keyword evidence="3" id="KW-1185">Reference proteome</keyword>
<dbReference type="Gene3D" id="3.90.180.10">
    <property type="entry name" value="Medium-chain alcohol dehydrogenases, catalytic domain"/>
    <property type="match status" value="1"/>
</dbReference>
<dbReference type="SUPFAM" id="SSF50129">
    <property type="entry name" value="GroES-like"/>
    <property type="match status" value="1"/>
</dbReference>
<dbReference type="Gene3D" id="3.40.50.720">
    <property type="entry name" value="NAD(P)-binding Rossmann-like Domain"/>
    <property type="match status" value="1"/>
</dbReference>
<dbReference type="GO" id="GO:0016491">
    <property type="term" value="F:oxidoreductase activity"/>
    <property type="evidence" value="ECO:0007669"/>
    <property type="project" value="InterPro"/>
</dbReference>
<evidence type="ECO:0000313" key="3">
    <source>
        <dbReference type="Proteomes" id="UP000247498"/>
    </source>
</evidence>
<dbReference type="AlphaFoldDB" id="A0A2V0PD46"/>
<dbReference type="Pfam" id="PF00107">
    <property type="entry name" value="ADH_zinc_N"/>
    <property type="match status" value="1"/>
</dbReference>
<dbReference type="FunCoup" id="A0A2V0PD46">
    <property type="interactions" value="1017"/>
</dbReference>
<protein>
    <submittedName>
        <fullName evidence="2">Quinone oxidoreductase</fullName>
    </submittedName>
</protein>
<dbReference type="PANTHER" id="PTHR43677:SF4">
    <property type="entry name" value="QUINONE OXIDOREDUCTASE-LIKE PROTEIN 2"/>
    <property type="match status" value="1"/>
</dbReference>
<organism evidence="2 3">
    <name type="scientific">Raphidocelis subcapitata</name>
    <dbReference type="NCBI Taxonomy" id="307507"/>
    <lineage>
        <taxon>Eukaryota</taxon>
        <taxon>Viridiplantae</taxon>
        <taxon>Chlorophyta</taxon>
        <taxon>core chlorophytes</taxon>
        <taxon>Chlorophyceae</taxon>
        <taxon>CS clade</taxon>
        <taxon>Sphaeropleales</taxon>
        <taxon>Selenastraceae</taxon>
        <taxon>Raphidocelis</taxon>
    </lineage>
</organism>
<feature type="domain" description="Enoyl reductase (ER)" evidence="1">
    <location>
        <begin position="17"/>
        <end position="332"/>
    </location>
</feature>
<dbReference type="SUPFAM" id="SSF51735">
    <property type="entry name" value="NAD(P)-binding Rossmann-fold domains"/>
    <property type="match status" value="1"/>
</dbReference>
<dbReference type="InterPro" id="IPR013149">
    <property type="entry name" value="ADH-like_C"/>
</dbReference>
<dbReference type="EMBL" id="BDRX01000107">
    <property type="protein sequence ID" value="GBF97766.1"/>
    <property type="molecule type" value="Genomic_DNA"/>
</dbReference>
<gene>
    <name evidence="2" type="ORF">Rsub_10191</name>
</gene>
<dbReference type="InterPro" id="IPR013154">
    <property type="entry name" value="ADH-like_N"/>
</dbReference>
<dbReference type="CDD" id="cd08241">
    <property type="entry name" value="QOR1"/>
    <property type="match status" value="1"/>
</dbReference>
<dbReference type="InterPro" id="IPR002364">
    <property type="entry name" value="Quin_OxRdtase/zeta-crystal_CS"/>
</dbReference>
<dbReference type="InterPro" id="IPR011032">
    <property type="entry name" value="GroES-like_sf"/>
</dbReference>